<keyword evidence="3" id="KW-1185">Reference proteome</keyword>
<protein>
    <submittedName>
        <fullName evidence="2">Uncharacterized protein</fullName>
    </submittedName>
</protein>
<gene>
    <name evidence="2" type="ORF">TNIN_241871</name>
</gene>
<feature type="region of interest" description="Disordered" evidence="1">
    <location>
        <begin position="33"/>
        <end position="59"/>
    </location>
</feature>
<name>A0A8X7CC38_9ARAC</name>
<organism evidence="2 3">
    <name type="scientific">Trichonephila inaurata madagascariensis</name>
    <dbReference type="NCBI Taxonomy" id="2747483"/>
    <lineage>
        <taxon>Eukaryota</taxon>
        <taxon>Metazoa</taxon>
        <taxon>Ecdysozoa</taxon>
        <taxon>Arthropoda</taxon>
        <taxon>Chelicerata</taxon>
        <taxon>Arachnida</taxon>
        <taxon>Araneae</taxon>
        <taxon>Araneomorphae</taxon>
        <taxon>Entelegynae</taxon>
        <taxon>Araneoidea</taxon>
        <taxon>Nephilidae</taxon>
        <taxon>Trichonephila</taxon>
        <taxon>Trichonephila inaurata</taxon>
    </lineage>
</organism>
<proteinExistence type="predicted"/>
<dbReference type="Proteomes" id="UP000886998">
    <property type="component" value="Unassembled WGS sequence"/>
</dbReference>
<dbReference type="AlphaFoldDB" id="A0A8X7CC38"/>
<evidence type="ECO:0000256" key="1">
    <source>
        <dbReference type="SAM" id="MobiDB-lite"/>
    </source>
</evidence>
<comment type="caution">
    <text evidence="2">The sequence shown here is derived from an EMBL/GenBank/DDBJ whole genome shotgun (WGS) entry which is preliminary data.</text>
</comment>
<evidence type="ECO:0000313" key="3">
    <source>
        <dbReference type="Proteomes" id="UP000886998"/>
    </source>
</evidence>
<dbReference type="EMBL" id="BMAV01012620">
    <property type="protein sequence ID" value="GFY59449.1"/>
    <property type="molecule type" value="Genomic_DNA"/>
</dbReference>
<evidence type="ECO:0000313" key="2">
    <source>
        <dbReference type="EMBL" id="GFY59449.1"/>
    </source>
</evidence>
<sequence>MKQSDIPSAAPKRSQLGAMKLLFPDPERVNEPTCLDLGHSGTRSRGKKASPGCYGNGSLPTNPKKSAIITFRILEEKLVTHLKDSSTRYGVTSSLPNFTLFHSHFVADPLSQGEERQ</sequence>
<accession>A0A8X7CC38</accession>
<reference evidence="2" key="1">
    <citation type="submission" date="2020-08" db="EMBL/GenBank/DDBJ databases">
        <title>Multicomponent nature underlies the extraordinary mechanical properties of spider dragline silk.</title>
        <authorList>
            <person name="Kono N."/>
            <person name="Nakamura H."/>
            <person name="Mori M."/>
            <person name="Yoshida Y."/>
            <person name="Ohtoshi R."/>
            <person name="Malay A.D."/>
            <person name="Moran D.A.P."/>
            <person name="Tomita M."/>
            <person name="Numata K."/>
            <person name="Arakawa K."/>
        </authorList>
    </citation>
    <scope>NUCLEOTIDE SEQUENCE</scope>
</reference>